<dbReference type="PANTHER" id="PTHR47510">
    <property type="entry name" value="REVERSE TRANSCRIPTASE DOMAIN-CONTAINING PROTEIN"/>
    <property type="match status" value="1"/>
</dbReference>
<dbReference type="InterPro" id="IPR018247">
    <property type="entry name" value="EF_Hand_1_Ca_BS"/>
</dbReference>
<keyword evidence="4" id="KW-0175">Coiled coil</keyword>
<feature type="region of interest" description="Disordered" evidence="5">
    <location>
        <begin position="1576"/>
        <end position="1668"/>
    </location>
</feature>
<dbReference type="Proteomes" id="UP001274896">
    <property type="component" value="Unassembled WGS sequence"/>
</dbReference>
<evidence type="ECO:0000256" key="4">
    <source>
        <dbReference type="SAM" id="Coils"/>
    </source>
</evidence>
<comment type="caution">
    <text evidence="8">The sequence shown here is derived from an EMBL/GenBank/DDBJ whole genome shotgun (WGS) entry which is preliminary data.</text>
</comment>
<dbReference type="Pfam" id="PF03372">
    <property type="entry name" value="Exo_endo_phos"/>
    <property type="match status" value="1"/>
</dbReference>
<accession>A0AAE0QZU0</accession>
<gene>
    <name evidence="8" type="ORF">QTP70_026901</name>
</gene>
<dbReference type="Pfam" id="PF05383">
    <property type="entry name" value="La"/>
    <property type="match status" value="1"/>
</dbReference>
<dbReference type="GO" id="GO:0000339">
    <property type="term" value="F:RNA cap binding"/>
    <property type="evidence" value="ECO:0007669"/>
    <property type="project" value="InterPro"/>
</dbReference>
<evidence type="ECO:0000313" key="9">
    <source>
        <dbReference type="Proteomes" id="UP001274896"/>
    </source>
</evidence>
<feature type="compositionally biased region" description="Low complexity" evidence="5">
    <location>
        <begin position="1392"/>
        <end position="1402"/>
    </location>
</feature>
<dbReference type="SUPFAM" id="SSF56672">
    <property type="entry name" value="DNA/RNA polymerases"/>
    <property type="match status" value="1"/>
</dbReference>
<feature type="compositionally biased region" description="Basic and acidic residues" evidence="5">
    <location>
        <begin position="1620"/>
        <end position="1636"/>
    </location>
</feature>
<dbReference type="CDD" id="cd09076">
    <property type="entry name" value="L1-EN"/>
    <property type="match status" value="1"/>
</dbReference>
<dbReference type="InterPro" id="IPR006630">
    <property type="entry name" value="La_HTH"/>
</dbReference>
<feature type="compositionally biased region" description="Low complexity" evidence="5">
    <location>
        <begin position="104"/>
        <end position="122"/>
    </location>
</feature>
<organism evidence="8 9">
    <name type="scientific">Hemibagrus guttatus</name>
    <dbReference type="NCBI Taxonomy" id="175788"/>
    <lineage>
        <taxon>Eukaryota</taxon>
        <taxon>Metazoa</taxon>
        <taxon>Chordata</taxon>
        <taxon>Craniata</taxon>
        <taxon>Vertebrata</taxon>
        <taxon>Euteleostomi</taxon>
        <taxon>Actinopterygii</taxon>
        <taxon>Neopterygii</taxon>
        <taxon>Teleostei</taxon>
        <taxon>Ostariophysi</taxon>
        <taxon>Siluriformes</taxon>
        <taxon>Bagridae</taxon>
        <taxon>Hemibagrus</taxon>
    </lineage>
</organism>
<feature type="compositionally biased region" description="Low complexity" evidence="5">
    <location>
        <begin position="271"/>
        <end position="281"/>
    </location>
</feature>
<feature type="coiled-coil region" evidence="4">
    <location>
        <begin position="778"/>
        <end position="812"/>
    </location>
</feature>
<dbReference type="InterPro" id="IPR036390">
    <property type="entry name" value="WH_DNA-bd_sf"/>
</dbReference>
<evidence type="ECO:0000256" key="1">
    <source>
        <dbReference type="ARBA" id="ARBA00022884"/>
    </source>
</evidence>
<feature type="region of interest" description="Disordered" evidence="5">
    <location>
        <begin position="2187"/>
        <end position="2207"/>
    </location>
</feature>
<evidence type="ECO:0000256" key="3">
    <source>
        <dbReference type="PROSITE-ProRule" id="PRU00332"/>
    </source>
</evidence>
<feature type="compositionally biased region" description="Polar residues" evidence="5">
    <location>
        <begin position="1045"/>
        <end position="1056"/>
    </location>
</feature>
<keyword evidence="1 3" id="KW-0694">RNA-binding</keyword>
<feature type="compositionally biased region" description="Low complexity" evidence="5">
    <location>
        <begin position="1606"/>
        <end position="1619"/>
    </location>
</feature>
<dbReference type="PANTHER" id="PTHR47510:SF3">
    <property type="entry name" value="ENDO_EXONUCLEASE_PHOSPHATASE DOMAIN-CONTAINING PROTEIN"/>
    <property type="match status" value="1"/>
</dbReference>
<feature type="domain" description="Reverse transcriptase" evidence="6">
    <location>
        <begin position="1883"/>
        <end position="2185"/>
    </location>
</feature>
<feature type="region of interest" description="Disordered" evidence="5">
    <location>
        <begin position="1045"/>
        <end position="1141"/>
    </location>
</feature>
<keyword evidence="9" id="KW-1185">Reference proteome</keyword>
<feature type="compositionally biased region" description="Basic and acidic residues" evidence="5">
    <location>
        <begin position="43"/>
        <end position="63"/>
    </location>
</feature>
<dbReference type="InterPro" id="IPR001199">
    <property type="entry name" value="Cyt_B5-like_heme/steroid-bd"/>
</dbReference>
<evidence type="ECO:0000256" key="5">
    <source>
        <dbReference type="SAM" id="MobiDB-lite"/>
    </source>
</evidence>
<dbReference type="FunFam" id="1.10.10.10:FF:000131">
    <property type="entry name" value="la-related protein 1B isoform X2"/>
    <property type="match status" value="1"/>
</dbReference>
<feature type="compositionally biased region" description="Basic and acidic residues" evidence="5">
    <location>
        <begin position="209"/>
        <end position="249"/>
    </location>
</feature>
<dbReference type="InterPro" id="IPR036691">
    <property type="entry name" value="Endo/exonu/phosph_ase_sf"/>
</dbReference>
<feature type="region of interest" description="Disordered" evidence="5">
    <location>
        <begin position="1"/>
        <end position="301"/>
    </location>
</feature>
<feature type="compositionally biased region" description="Low complexity" evidence="5">
    <location>
        <begin position="1079"/>
        <end position="1092"/>
    </location>
</feature>
<dbReference type="Pfam" id="PF00078">
    <property type="entry name" value="RVT_1"/>
    <property type="match status" value="1"/>
</dbReference>
<reference evidence="8" key="1">
    <citation type="submission" date="2023-06" db="EMBL/GenBank/DDBJ databases">
        <title>Male Hemibagrus guttatus genome.</title>
        <authorList>
            <person name="Bian C."/>
        </authorList>
    </citation>
    <scope>NUCLEOTIDE SEQUENCE</scope>
    <source>
        <strain evidence="8">Male_cb2023</strain>
        <tissue evidence="8">Muscle</tissue>
    </source>
</reference>
<evidence type="ECO:0000256" key="2">
    <source>
        <dbReference type="ARBA" id="ARBA00061352"/>
    </source>
</evidence>
<dbReference type="Pfam" id="PF21071">
    <property type="entry name" value="LARP1_HEAT"/>
    <property type="match status" value="1"/>
</dbReference>
<feature type="coiled-coil region" evidence="4">
    <location>
        <begin position="1830"/>
        <end position="1864"/>
    </location>
</feature>
<dbReference type="PROSITE" id="PS00018">
    <property type="entry name" value="EF_HAND_1"/>
    <property type="match status" value="1"/>
</dbReference>
<dbReference type="Gene3D" id="1.10.10.10">
    <property type="entry name" value="Winged helix-like DNA-binding domain superfamily/Winged helix DNA-binding domain"/>
    <property type="match status" value="1"/>
</dbReference>
<dbReference type="SMART" id="SM00715">
    <property type="entry name" value="LA"/>
    <property type="match status" value="1"/>
</dbReference>
<dbReference type="Gene3D" id="3.60.10.10">
    <property type="entry name" value="Endonuclease/exonuclease/phosphatase"/>
    <property type="match status" value="1"/>
</dbReference>
<dbReference type="PROSITE" id="PS50961">
    <property type="entry name" value="HTH_LA"/>
    <property type="match status" value="1"/>
</dbReference>
<dbReference type="SUPFAM" id="SSF55856">
    <property type="entry name" value="Cytochrome b5-like heme/steroid binding domain"/>
    <property type="match status" value="2"/>
</dbReference>
<dbReference type="Gene3D" id="3.10.120.10">
    <property type="entry name" value="Cytochrome b5-like heme/steroid binding domain"/>
    <property type="match status" value="2"/>
</dbReference>
<protein>
    <recommendedName>
        <fullName evidence="10">HTH La-type RNA-binding domain-containing protein</fullName>
    </recommendedName>
</protein>
<dbReference type="SMART" id="SM00684">
    <property type="entry name" value="DM15"/>
    <property type="match status" value="3"/>
</dbReference>
<dbReference type="SUPFAM" id="SSF56219">
    <property type="entry name" value="DNase I-like"/>
    <property type="match status" value="1"/>
</dbReference>
<evidence type="ECO:0000313" key="8">
    <source>
        <dbReference type="EMBL" id="KAK3537997.1"/>
    </source>
</evidence>
<feature type="compositionally biased region" description="Basic residues" evidence="5">
    <location>
        <begin position="156"/>
        <end position="166"/>
    </location>
</feature>
<comment type="similarity">
    <text evidence="2">Belongs to the LARP family.</text>
</comment>
<evidence type="ECO:0008006" key="10">
    <source>
        <dbReference type="Google" id="ProtNLM"/>
    </source>
</evidence>
<evidence type="ECO:0000259" key="6">
    <source>
        <dbReference type="PROSITE" id="PS50878"/>
    </source>
</evidence>
<proteinExistence type="inferred from homology"/>
<feature type="compositionally biased region" description="Basic residues" evidence="5">
    <location>
        <begin position="283"/>
        <end position="298"/>
    </location>
</feature>
<sequence>MSAEVASECRLGEGDQNTVGKSDTPRSPDEGQEQQQEQQQRAPKVEAKHPKVESKPPKQEAMDAKLGGLSKNNTNHKENDQNVASNNAEIGKKKVTEAPPPKVNPWTKNNTPCPPNNSTNNTQETGTNSCELIDPMTLKRRQWIEQKSQNSAKVVRANKPRSRKSSKSSDFSDITNWPTPGEIASKEQQHNALNAQGQKVPAGRRERRRERGGEKREKESGSDGSDSKENREAQQETHLTAELEKEVGKDTQSSVPHRRGFRKDFNDETSSVRSEGSSVRGGLRGRGKSRGRGRGRGRGRFDYSHSYRESYDGSTMTAEFGTNMMYFYDDGNRVQMYAIEESLLKEYIKRQIEYYFSLHNLERDFFLRRKMDTKGFLPISLIAGFRRIQALTTDIKLIMEAVKSSDVVELVDERIRRKDDPERWPIPGPPANSSHTDFSQLIHCPEFVPGQTFTSLTAGKGRELADMMERRKVDILCVQETRWKGSKARSIGAGFKLFYYGVDSKRNGVGVVLKEEFVRNVLEVKRVSDRVMSLKLEIEGVMLNVVSGYAPQVGCELEEKERFWSELDEVMESIPTGERVVIGADFNGHVGEGNTGDEEVMGKFGVKERNLEGQMVVDFAKRMDMGVVNTYFQKREEHRVTYKSGGRRTQVDYILCRRGNLKEISDCKVVVGESVARQHRMVVCRMTLMVCKTKRSKIEKKTKWWKLKKEECCEEFRQKLRQALGGQVVMPDDWETTAEVIRETGRKVLGVSSGRRKEDKETWWMNEEVQDSIQRKRLAKKKWDIDRTEENRQEYKELQRRVKRKVSKAKQKAYDELYTRLDTREGEKDLYRLARQRDRDGKDVQQVRVKDRDGRVLTSEESVQRRWKEYFEELMNEENEREKRVEGVNSVEQKVDKIRKDEVRKALKRMKSGKAVGPDDIPVEVWKCLGEAAVEFLANLFNRVLENLEKAYDRVPREELWYCMRKSGVAEKYVRVVQDMYERSRTVVRCAVVMDQLSEEVRQECPWTMMFADDIVICSESREQVEENLERWRFALERRGMKVSRISTSPVNQTTVEPPPATKGQLNDSSDTDTKPQSDESSAVESKSVSSSNERTIEGLSSSMPDPENQWVQVEKRHRNTSGKNKERSTPAQTNQQPEADQEELDFLFDEEIEQLAAPRKNTFTDWSDDDSDGELDDSDVNKILIVTQTPPHLRKHPGGDRTGNHISRARITAELAKAINDGLYYYEQDLWTGDENQLDCTNIKHAFIYLGHGQGEENMGFFTPVLNEVENFKKLNMISQDEFDTLTPKLPIDPNQEVPPPPPCQDEPSLAHSLPTNVPESPSAPRTPRTPRTPGRQDPNKTPRFYPVMKDSGSIDGQTPRKRKTRHSSNPPLESHVGWVMDSREHRPRTSSISSSNASPSEGAPLQSASYGCTPQSLPKFWHPSHELLQENGFTQQVYHKYRRRCLNERKRLGVGQSQEMNTLFRFWSFFLRDNLNRKMYEEFKHYALEDAKENYRYGLECLFRFYSYGLEKRFRPDIFKDFQEETLHDYEKGQLYGLEKFWAFLKYSRIKGQVIDPKLQEHLRKFKRIDDFRVEPPMGEEQGGRRRRHSSSGGDEGRRKRYNSTSSSSSKQAPPTKASKEPAAEGEAKADSTNRKALTCSMADDGDGRNGVADTSGGQGTTTEALDPGPGLGGMLLNFALLILFLAACYGVYRRWFRRSGADAGRGDEASALPKMGRRDFTLEQLREYDGVQNPRILMAVNMKVFDVTSGKKFYGRDDCGVDGIRRQKLRQALGGQVVLPDDWETTAEVIRETGRKVLGVSSGRRKEDKETWWWNEEVQDSIQRKRLAKKKWDMDRTEENRQEYKESQRRVKREVSKAKQKAYDKLYTRLDTREGEKDLYRLARQRDRDGKDVQQVRVIKDRDGRVLTSEESVQRRWKEYFEELMNEENEREKRVEGVNSVEQTVDKIRKDEVRKALKRMKSGKAVGPDDIPVEVWKCLGEAAVEFLTSLFNRVLENLEKAYDRVPREELWYCMRKSGVAEKYVRVVQDMYERSRTVVRCAVGQTEEFNVEVGLHQGSALSPFLFAIVMDQLSEEVRQESPWTMMFADDIVICSESREQVEENLERWRFALERRGMKVSRKGPYGIFAGRDASRGLATFCLEKDALRDEYDDLSDLNAVQMESIREWEMQFMEKYDYVGRLLKPGDEPSEYTDEEDIKDHLKHD</sequence>
<feature type="compositionally biased region" description="Acidic residues" evidence="5">
    <location>
        <begin position="2190"/>
        <end position="2199"/>
    </location>
</feature>
<evidence type="ECO:0000259" key="7">
    <source>
        <dbReference type="PROSITE" id="PS50961"/>
    </source>
</evidence>
<dbReference type="GO" id="GO:0003824">
    <property type="term" value="F:catalytic activity"/>
    <property type="evidence" value="ECO:0007669"/>
    <property type="project" value="InterPro"/>
</dbReference>
<feature type="region of interest" description="Disordered" evidence="5">
    <location>
        <begin position="1286"/>
        <end position="1411"/>
    </location>
</feature>
<feature type="domain" description="HTH La-type RNA-binding" evidence="7">
    <location>
        <begin position="338"/>
        <end position="428"/>
    </location>
</feature>
<dbReference type="InterPro" id="IPR005135">
    <property type="entry name" value="Endo/exonuclease/phosphatase"/>
</dbReference>
<dbReference type="SUPFAM" id="SSF46785">
    <property type="entry name" value="Winged helix' DNA-binding domain"/>
    <property type="match status" value="1"/>
</dbReference>
<dbReference type="SMART" id="SM01117">
    <property type="entry name" value="Cyt-b5"/>
    <property type="match status" value="2"/>
</dbReference>
<dbReference type="PROSITE" id="PS50878">
    <property type="entry name" value="RT_POL"/>
    <property type="match status" value="1"/>
</dbReference>
<dbReference type="InterPro" id="IPR006607">
    <property type="entry name" value="DM15"/>
</dbReference>
<dbReference type="EMBL" id="JAUCMX010000008">
    <property type="protein sequence ID" value="KAK3537997.1"/>
    <property type="molecule type" value="Genomic_DNA"/>
</dbReference>
<feature type="compositionally biased region" description="Acidic residues" evidence="5">
    <location>
        <begin position="1167"/>
        <end position="1178"/>
    </location>
</feature>
<feature type="region of interest" description="Disordered" evidence="5">
    <location>
        <begin position="1159"/>
        <end position="1178"/>
    </location>
</feature>
<dbReference type="InterPro" id="IPR036388">
    <property type="entry name" value="WH-like_DNA-bd_sf"/>
</dbReference>
<dbReference type="InterPro" id="IPR000477">
    <property type="entry name" value="RT_dom"/>
</dbReference>
<name>A0AAE0QZU0_9TELE</name>
<dbReference type="GO" id="GO:0048255">
    <property type="term" value="P:mRNA stabilization"/>
    <property type="evidence" value="ECO:0007669"/>
    <property type="project" value="InterPro"/>
</dbReference>
<dbReference type="InterPro" id="IPR036400">
    <property type="entry name" value="Cyt_B5-like_heme/steroid_sf"/>
</dbReference>
<dbReference type="InterPro" id="IPR043502">
    <property type="entry name" value="DNA/RNA_pol_sf"/>
</dbReference>